<evidence type="ECO:0000313" key="7">
    <source>
        <dbReference type="Proteomes" id="UP000824267"/>
    </source>
</evidence>
<keyword evidence="3 5" id="KW-0949">S-adenosyl-L-methionine</keyword>
<proteinExistence type="inferred from homology"/>
<accession>A0A9D1UIH7</accession>
<keyword evidence="5" id="KW-0963">Cytoplasm</keyword>
<dbReference type="CDD" id="cd18081">
    <property type="entry name" value="RlmH-like"/>
    <property type="match status" value="1"/>
</dbReference>
<comment type="subunit">
    <text evidence="5">Homodimer.</text>
</comment>
<comment type="function">
    <text evidence="5">Specifically methylates the pseudouridine at position 1915 (m3Psi1915) in 23S rRNA.</text>
</comment>
<comment type="subcellular location">
    <subcellularLocation>
        <location evidence="5">Cytoplasm</location>
    </subcellularLocation>
</comment>
<name>A0A9D1UIH7_9BACT</name>
<dbReference type="HAMAP" id="MF_00658">
    <property type="entry name" value="23SrRNA_methyltr_H"/>
    <property type="match status" value="1"/>
</dbReference>
<protein>
    <recommendedName>
        <fullName evidence="5">Ribosomal RNA large subunit methyltransferase H</fullName>
        <ecNumber evidence="5">2.1.1.177</ecNumber>
    </recommendedName>
    <alternativeName>
        <fullName evidence="5">23S rRNA (pseudouridine1915-N3)-methyltransferase</fullName>
    </alternativeName>
    <alternativeName>
        <fullName evidence="5">23S rRNA m3Psi1915 methyltransferase</fullName>
    </alternativeName>
    <alternativeName>
        <fullName evidence="5">rRNA (pseudouridine-N3-)-methyltransferase RlmH</fullName>
    </alternativeName>
</protein>
<comment type="similarity">
    <text evidence="4 5">Belongs to the RNA methyltransferase RlmH family.</text>
</comment>
<evidence type="ECO:0000313" key="6">
    <source>
        <dbReference type="EMBL" id="HIW87871.1"/>
    </source>
</evidence>
<comment type="catalytic activity">
    <reaction evidence="5">
        <text>pseudouridine(1915) in 23S rRNA + S-adenosyl-L-methionine = N(3)-methylpseudouridine(1915) in 23S rRNA + S-adenosyl-L-homocysteine + H(+)</text>
        <dbReference type="Rhea" id="RHEA:42752"/>
        <dbReference type="Rhea" id="RHEA-COMP:10221"/>
        <dbReference type="Rhea" id="RHEA-COMP:10222"/>
        <dbReference type="ChEBI" id="CHEBI:15378"/>
        <dbReference type="ChEBI" id="CHEBI:57856"/>
        <dbReference type="ChEBI" id="CHEBI:59789"/>
        <dbReference type="ChEBI" id="CHEBI:65314"/>
        <dbReference type="ChEBI" id="CHEBI:74486"/>
        <dbReference type="EC" id="2.1.1.177"/>
    </reaction>
</comment>
<reference evidence="6" key="2">
    <citation type="submission" date="2021-04" db="EMBL/GenBank/DDBJ databases">
        <authorList>
            <person name="Gilroy R."/>
        </authorList>
    </citation>
    <scope>NUCLEOTIDE SEQUENCE</scope>
    <source>
        <strain evidence="6">Gambia16-930</strain>
    </source>
</reference>
<gene>
    <name evidence="5 6" type="primary">rlmH</name>
    <name evidence="6" type="ORF">IAC47_06320</name>
</gene>
<dbReference type="GO" id="GO:0005737">
    <property type="term" value="C:cytoplasm"/>
    <property type="evidence" value="ECO:0007669"/>
    <property type="project" value="UniProtKB-SubCell"/>
</dbReference>
<dbReference type="AlphaFoldDB" id="A0A9D1UIH7"/>
<evidence type="ECO:0000256" key="4">
    <source>
        <dbReference type="ARBA" id="ARBA00038303"/>
    </source>
</evidence>
<reference evidence="6" key="1">
    <citation type="journal article" date="2021" name="PeerJ">
        <title>Extensive microbial diversity within the chicken gut microbiome revealed by metagenomics and culture.</title>
        <authorList>
            <person name="Gilroy R."/>
            <person name="Ravi A."/>
            <person name="Getino M."/>
            <person name="Pursley I."/>
            <person name="Horton D.L."/>
            <person name="Alikhan N.F."/>
            <person name="Baker D."/>
            <person name="Gharbi K."/>
            <person name="Hall N."/>
            <person name="Watson M."/>
            <person name="Adriaenssens E.M."/>
            <person name="Foster-Nyarko E."/>
            <person name="Jarju S."/>
            <person name="Secka A."/>
            <person name="Antonio M."/>
            <person name="Oren A."/>
            <person name="Chaudhuri R.R."/>
            <person name="La Ragione R."/>
            <person name="Hildebrand F."/>
            <person name="Pallen M.J."/>
        </authorList>
    </citation>
    <scope>NUCLEOTIDE SEQUENCE</scope>
    <source>
        <strain evidence="6">Gambia16-930</strain>
    </source>
</reference>
<keyword evidence="1 5" id="KW-0489">Methyltransferase</keyword>
<dbReference type="PIRSF" id="PIRSF004505">
    <property type="entry name" value="MT_bac"/>
    <property type="match status" value="1"/>
</dbReference>
<dbReference type="PANTHER" id="PTHR33603:SF1">
    <property type="entry name" value="RIBOSOMAL RNA LARGE SUBUNIT METHYLTRANSFERASE H"/>
    <property type="match status" value="1"/>
</dbReference>
<dbReference type="InterPro" id="IPR029026">
    <property type="entry name" value="tRNA_m1G_MTases_N"/>
</dbReference>
<keyword evidence="5" id="KW-0698">rRNA processing</keyword>
<dbReference type="InterPro" id="IPR003742">
    <property type="entry name" value="RlmH-like"/>
</dbReference>
<evidence type="ECO:0000256" key="1">
    <source>
        <dbReference type="ARBA" id="ARBA00022603"/>
    </source>
</evidence>
<feature type="binding site" evidence="5">
    <location>
        <position position="105"/>
    </location>
    <ligand>
        <name>S-adenosyl-L-methionine</name>
        <dbReference type="ChEBI" id="CHEBI:59789"/>
    </ligand>
</feature>
<evidence type="ECO:0000256" key="3">
    <source>
        <dbReference type="ARBA" id="ARBA00022691"/>
    </source>
</evidence>
<dbReference type="EC" id="2.1.1.177" evidence="5"/>
<dbReference type="SUPFAM" id="SSF75217">
    <property type="entry name" value="alpha/beta knot"/>
    <property type="match status" value="1"/>
</dbReference>
<dbReference type="Pfam" id="PF02590">
    <property type="entry name" value="SPOUT_MTase"/>
    <property type="match status" value="1"/>
</dbReference>
<dbReference type="EMBL" id="DXGG01000199">
    <property type="protein sequence ID" value="HIW87871.1"/>
    <property type="molecule type" value="Genomic_DNA"/>
</dbReference>
<feature type="binding site" evidence="5">
    <location>
        <begin position="124"/>
        <end position="129"/>
    </location>
    <ligand>
        <name>S-adenosyl-L-methionine</name>
        <dbReference type="ChEBI" id="CHEBI:59789"/>
    </ligand>
</feature>
<sequence length="157" mass="18031">MNIKLVVVGKTDENYLNHGIGIYLKRLTRYVSFEIVELPNVKDAKNLSPAVLKDKEADMILKHASKADRIVLFDERGTEYGSVEFADYLQMQMNQGIKTLVFVVGGAYGFSEKVYRQAHHKIAVSRMTFSNQMVRLLIVEQIYRAFTILKSEPYHKV</sequence>
<comment type="caution">
    <text evidence="5">Lacks conserved residue(s) required for the propagation of feature annotation.</text>
</comment>
<dbReference type="PANTHER" id="PTHR33603">
    <property type="entry name" value="METHYLTRANSFERASE"/>
    <property type="match status" value="1"/>
</dbReference>
<keyword evidence="2 5" id="KW-0808">Transferase</keyword>
<evidence type="ECO:0000256" key="2">
    <source>
        <dbReference type="ARBA" id="ARBA00022679"/>
    </source>
</evidence>
<dbReference type="Proteomes" id="UP000824267">
    <property type="component" value="Unassembled WGS sequence"/>
</dbReference>
<evidence type="ECO:0000256" key="5">
    <source>
        <dbReference type="HAMAP-Rule" id="MF_00658"/>
    </source>
</evidence>
<dbReference type="InterPro" id="IPR029028">
    <property type="entry name" value="Alpha/beta_knot_MTases"/>
</dbReference>
<dbReference type="NCBIfam" id="NF000990">
    <property type="entry name" value="PRK00103.2-4"/>
    <property type="match status" value="1"/>
</dbReference>
<comment type="caution">
    <text evidence="6">The sequence shown here is derived from an EMBL/GenBank/DDBJ whole genome shotgun (WGS) entry which is preliminary data.</text>
</comment>
<dbReference type="GO" id="GO:0070038">
    <property type="term" value="F:rRNA (pseudouridine-N3-)-methyltransferase activity"/>
    <property type="evidence" value="ECO:0007669"/>
    <property type="project" value="UniProtKB-UniRule"/>
</dbReference>
<dbReference type="Gene3D" id="3.40.1280.10">
    <property type="match status" value="1"/>
</dbReference>
<organism evidence="6 7">
    <name type="scientific">Candidatus Onthomorpha intestinigallinarum</name>
    <dbReference type="NCBI Taxonomy" id="2840880"/>
    <lineage>
        <taxon>Bacteria</taxon>
        <taxon>Pseudomonadati</taxon>
        <taxon>Bacteroidota</taxon>
        <taxon>Bacteroidia</taxon>
        <taxon>Bacteroidales</taxon>
        <taxon>Candidatus Onthomorpha</taxon>
    </lineage>
</organism>